<gene>
    <name evidence="1" type="ORF">AULFYP135_01727</name>
</gene>
<reference evidence="1" key="1">
    <citation type="submission" date="2019-11" db="EMBL/GenBank/DDBJ databases">
        <authorList>
            <person name="Feng L."/>
        </authorList>
    </citation>
    <scope>NUCLEOTIDE SEQUENCE</scope>
    <source>
        <strain evidence="1">AundefinedLFYP135</strain>
    </source>
</reference>
<sequence length="168" mass="19287">MAFRLELSDLPPRYRAQAEAQLAKGRKKRSDPLAEAARAAKITGKEFDSLGEYEYYIGTVAPKVARGEIVEWEAHPCFPLFPAGQYGALKLRPVRYTADFRLVYADGTVEIVEIKSKFVRRMQRDYALRRRVFLEQVARPAGWKFTEIITADSKEEIDRWTELTKGAK</sequence>
<protein>
    <recommendedName>
        <fullName evidence="2">DUF1064 domain-containing protein</fullName>
    </recommendedName>
</protein>
<proteinExistence type="predicted"/>
<organism evidence="1">
    <name type="scientific">uncultured Anaerotruncus sp</name>
    <dbReference type="NCBI Taxonomy" id="905011"/>
    <lineage>
        <taxon>Bacteria</taxon>
        <taxon>Bacillati</taxon>
        <taxon>Bacillota</taxon>
        <taxon>Clostridia</taxon>
        <taxon>Eubacteriales</taxon>
        <taxon>Oscillospiraceae</taxon>
        <taxon>Anaerotruncus</taxon>
        <taxon>environmental samples</taxon>
    </lineage>
</organism>
<name>A0A6N2U126_9FIRM</name>
<accession>A0A6N2U126</accession>
<evidence type="ECO:0008006" key="2">
    <source>
        <dbReference type="Google" id="ProtNLM"/>
    </source>
</evidence>
<dbReference type="AlphaFoldDB" id="A0A6N2U126"/>
<evidence type="ECO:0000313" key="1">
    <source>
        <dbReference type="EMBL" id="VYT12134.1"/>
    </source>
</evidence>
<dbReference type="EMBL" id="CACRSL010000003">
    <property type="protein sequence ID" value="VYT12134.1"/>
    <property type="molecule type" value="Genomic_DNA"/>
</dbReference>
<dbReference type="Pfam" id="PF06356">
    <property type="entry name" value="DUF1064"/>
    <property type="match status" value="1"/>
</dbReference>
<dbReference type="InterPro" id="IPR009414">
    <property type="entry name" value="DUF1064"/>
</dbReference>